<evidence type="ECO:0000313" key="3">
    <source>
        <dbReference type="WBParaSite" id="NBR_0001696601-mRNA-1"/>
    </source>
</evidence>
<evidence type="ECO:0000313" key="2">
    <source>
        <dbReference type="Proteomes" id="UP000271162"/>
    </source>
</evidence>
<keyword evidence="2" id="KW-1185">Reference proteome</keyword>
<dbReference type="AlphaFoldDB" id="A0A0N4YJ42"/>
<dbReference type="WBParaSite" id="NBR_0001696601-mRNA-1">
    <property type="protein sequence ID" value="NBR_0001696601-mRNA-1"/>
    <property type="gene ID" value="NBR_0001696601"/>
</dbReference>
<dbReference type="InterPro" id="IPR016024">
    <property type="entry name" value="ARM-type_fold"/>
</dbReference>
<name>A0A0N4YJ42_NIPBR</name>
<accession>A0A0N4YJ42</accession>
<dbReference type="InterPro" id="IPR011989">
    <property type="entry name" value="ARM-like"/>
</dbReference>
<protein>
    <submittedName>
        <fullName evidence="3">Protein HGH1 homolog</fullName>
    </submittedName>
</protein>
<gene>
    <name evidence="1" type="ORF">NBR_LOCUS16967</name>
</gene>
<evidence type="ECO:0000313" key="1">
    <source>
        <dbReference type="EMBL" id="VDL80580.1"/>
    </source>
</evidence>
<dbReference type="SUPFAM" id="SSF48371">
    <property type="entry name" value="ARM repeat"/>
    <property type="match status" value="1"/>
</dbReference>
<organism evidence="3">
    <name type="scientific">Nippostrongylus brasiliensis</name>
    <name type="common">Rat hookworm</name>
    <dbReference type="NCBI Taxonomy" id="27835"/>
    <lineage>
        <taxon>Eukaryota</taxon>
        <taxon>Metazoa</taxon>
        <taxon>Ecdysozoa</taxon>
        <taxon>Nematoda</taxon>
        <taxon>Chromadorea</taxon>
        <taxon>Rhabditida</taxon>
        <taxon>Rhabditina</taxon>
        <taxon>Rhabditomorpha</taxon>
        <taxon>Strongyloidea</taxon>
        <taxon>Heligmosomidae</taxon>
        <taxon>Nippostrongylus</taxon>
    </lineage>
</organism>
<dbReference type="STRING" id="27835.A0A0N4YJ42"/>
<dbReference type="EMBL" id="UYSL01022490">
    <property type="protein sequence ID" value="VDL80580.1"/>
    <property type="molecule type" value="Genomic_DNA"/>
</dbReference>
<dbReference type="Proteomes" id="UP000271162">
    <property type="component" value="Unassembled WGS sequence"/>
</dbReference>
<sequence length="204" mass="22376">MSEVNDTSGGGADDQKAVEELIGFLEPATRLDIRRTALQYVIALSAALDGSAARLFMANDFAMGKCTQLAYDSAKTEQMLANVSARLLTNLSRHFPDRVHQLLGEHDSHVLDVLLEMFLTKLDDSTPSLIGYTLVNLSTLSTVRHRLVESKLYQKICPLTTVEDKKEMAVDILRNLAFEDGFFIGFGISTKAKSISAASYGLIT</sequence>
<dbReference type="Gene3D" id="1.25.10.10">
    <property type="entry name" value="Leucine-rich Repeat Variant"/>
    <property type="match status" value="1"/>
</dbReference>
<dbReference type="OMA" id="CAKYVTD"/>
<reference evidence="1 2" key="2">
    <citation type="submission" date="2018-11" db="EMBL/GenBank/DDBJ databases">
        <authorList>
            <consortium name="Pathogen Informatics"/>
        </authorList>
    </citation>
    <scope>NUCLEOTIDE SEQUENCE [LARGE SCALE GENOMIC DNA]</scope>
</reference>
<reference evidence="3" key="1">
    <citation type="submission" date="2017-02" db="UniProtKB">
        <authorList>
            <consortium name="WormBaseParasite"/>
        </authorList>
    </citation>
    <scope>IDENTIFICATION</scope>
</reference>
<proteinExistence type="predicted"/>